<comment type="subcellular location">
    <subcellularLocation>
        <location evidence="1 7">Cell membrane</location>
        <topology evidence="1 7">Multi-pass membrane protein</topology>
    </subcellularLocation>
</comment>
<dbReference type="EMBL" id="QKMR01000022">
    <property type="protein sequence ID" value="PYG85799.1"/>
    <property type="molecule type" value="Genomic_DNA"/>
</dbReference>
<keyword evidence="5 7" id="KW-1133">Transmembrane helix</keyword>
<gene>
    <name evidence="9" type="ORF">LY28_03095</name>
</gene>
<feature type="transmembrane region" description="Helical" evidence="7">
    <location>
        <begin position="12"/>
        <end position="32"/>
    </location>
</feature>
<evidence type="ECO:0000256" key="2">
    <source>
        <dbReference type="ARBA" id="ARBA00022448"/>
    </source>
</evidence>
<feature type="transmembrane region" description="Helical" evidence="7">
    <location>
        <begin position="109"/>
        <end position="132"/>
    </location>
</feature>
<keyword evidence="6 7" id="KW-0472">Membrane</keyword>
<evidence type="ECO:0000313" key="9">
    <source>
        <dbReference type="EMBL" id="PYG85799.1"/>
    </source>
</evidence>
<feature type="transmembrane region" description="Helical" evidence="7">
    <location>
        <begin position="144"/>
        <end position="164"/>
    </location>
</feature>
<dbReference type="InterPro" id="IPR050901">
    <property type="entry name" value="BP-dep_ABC_trans_perm"/>
</dbReference>
<accession>A0A318XH97</accession>
<reference evidence="9 10" key="1">
    <citation type="submission" date="2018-06" db="EMBL/GenBank/DDBJ databases">
        <title>Genomic Encyclopedia of Type Strains, Phase I: the one thousand microbial genomes (KMG-I) project.</title>
        <authorList>
            <person name="Kyrpides N."/>
        </authorList>
    </citation>
    <scope>NUCLEOTIDE SEQUENCE [LARGE SCALE GENOMIC DNA]</scope>
    <source>
        <strain evidence="9 10">DSM 19573</strain>
    </source>
</reference>
<keyword evidence="9" id="KW-0762">Sugar transport</keyword>
<dbReference type="Pfam" id="PF00528">
    <property type="entry name" value="BPD_transp_1"/>
    <property type="match status" value="1"/>
</dbReference>
<sequence>MSSKKIKPALKHYAVMAVTSVFVLLPFYWMVITSIKPSNEVMLSPPTYFPKVLNIQNYIDVWSTLPLLKYMSNSLFVSVMTTIICVALATLCGYSISRFSNRRLQKSSVVLMLLSQLIPGVLPFISFYFIMFNLNLTNTYAGLIIAYSMWGIPFCTLMIKSYFTSAIPVSLEESATIDGCTRFGIFFRIALPISLPGIVATAIFSFILAWNEFMWASVILSNNDLKPASIGIYDYIGQFGGNSNMALTMTTSVLITLPAIILFAFLQKYLISGLTAGAVKG</sequence>
<comment type="similarity">
    <text evidence="7">Belongs to the binding-protein-dependent transport system permease family.</text>
</comment>
<feature type="transmembrane region" description="Helical" evidence="7">
    <location>
        <begin position="245"/>
        <end position="266"/>
    </location>
</feature>
<comment type="caution">
    <text evidence="9">The sequence shown here is derived from an EMBL/GenBank/DDBJ whole genome shotgun (WGS) entry which is preliminary data.</text>
</comment>
<dbReference type="AlphaFoldDB" id="A0A318XH97"/>
<keyword evidence="10" id="KW-1185">Reference proteome</keyword>
<dbReference type="PANTHER" id="PTHR32243">
    <property type="entry name" value="MALTOSE TRANSPORT SYSTEM PERMEASE-RELATED"/>
    <property type="match status" value="1"/>
</dbReference>
<protein>
    <submittedName>
        <fullName evidence="9">Multiple sugar transport system permease protein/raffinose/stachyose/melibiose transport system permease protein</fullName>
    </submittedName>
</protein>
<evidence type="ECO:0000256" key="3">
    <source>
        <dbReference type="ARBA" id="ARBA00022475"/>
    </source>
</evidence>
<evidence type="ECO:0000256" key="6">
    <source>
        <dbReference type="ARBA" id="ARBA00023136"/>
    </source>
</evidence>
<feature type="domain" description="ABC transmembrane type-1" evidence="8">
    <location>
        <begin position="71"/>
        <end position="266"/>
    </location>
</feature>
<name>A0A318XH97_9FIRM</name>
<dbReference type="RefSeq" id="WP_110463069.1">
    <property type="nucleotide sequence ID" value="NZ_QKMR01000022.1"/>
</dbReference>
<organism evidence="9 10">
    <name type="scientific">Ruminiclostridium sufflavum DSM 19573</name>
    <dbReference type="NCBI Taxonomy" id="1121337"/>
    <lineage>
        <taxon>Bacteria</taxon>
        <taxon>Bacillati</taxon>
        <taxon>Bacillota</taxon>
        <taxon>Clostridia</taxon>
        <taxon>Eubacteriales</taxon>
        <taxon>Oscillospiraceae</taxon>
        <taxon>Ruminiclostridium</taxon>
    </lineage>
</organism>
<dbReference type="SUPFAM" id="SSF161098">
    <property type="entry name" value="MetI-like"/>
    <property type="match status" value="1"/>
</dbReference>
<feature type="transmembrane region" description="Helical" evidence="7">
    <location>
        <begin position="185"/>
        <end position="210"/>
    </location>
</feature>
<dbReference type="Proteomes" id="UP000248132">
    <property type="component" value="Unassembled WGS sequence"/>
</dbReference>
<dbReference type="InterPro" id="IPR000515">
    <property type="entry name" value="MetI-like"/>
</dbReference>
<keyword evidence="4 7" id="KW-0812">Transmembrane</keyword>
<keyword evidence="3" id="KW-1003">Cell membrane</keyword>
<dbReference type="PANTHER" id="PTHR32243:SF18">
    <property type="entry name" value="INNER MEMBRANE ABC TRANSPORTER PERMEASE PROTEIN YCJP"/>
    <property type="match status" value="1"/>
</dbReference>
<evidence type="ECO:0000256" key="7">
    <source>
        <dbReference type="RuleBase" id="RU363032"/>
    </source>
</evidence>
<dbReference type="PROSITE" id="PS50928">
    <property type="entry name" value="ABC_TM1"/>
    <property type="match status" value="1"/>
</dbReference>
<evidence type="ECO:0000313" key="10">
    <source>
        <dbReference type="Proteomes" id="UP000248132"/>
    </source>
</evidence>
<keyword evidence="2 7" id="KW-0813">Transport</keyword>
<evidence type="ECO:0000256" key="4">
    <source>
        <dbReference type="ARBA" id="ARBA00022692"/>
    </source>
</evidence>
<evidence type="ECO:0000256" key="1">
    <source>
        <dbReference type="ARBA" id="ARBA00004651"/>
    </source>
</evidence>
<proteinExistence type="inferred from homology"/>
<feature type="transmembrane region" description="Helical" evidence="7">
    <location>
        <begin position="75"/>
        <end position="97"/>
    </location>
</feature>
<dbReference type="GO" id="GO:0055085">
    <property type="term" value="P:transmembrane transport"/>
    <property type="evidence" value="ECO:0007669"/>
    <property type="project" value="InterPro"/>
</dbReference>
<dbReference type="Gene3D" id="1.10.3720.10">
    <property type="entry name" value="MetI-like"/>
    <property type="match status" value="1"/>
</dbReference>
<dbReference type="GO" id="GO:0005886">
    <property type="term" value="C:plasma membrane"/>
    <property type="evidence" value="ECO:0007669"/>
    <property type="project" value="UniProtKB-SubCell"/>
</dbReference>
<dbReference type="CDD" id="cd06261">
    <property type="entry name" value="TM_PBP2"/>
    <property type="match status" value="1"/>
</dbReference>
<evidence type="ECO:0000256" key="5">
    <source>
        <dbReference type="ARBA" id="ARBA00022989"/>
    </source>
</evidence>
<evidence type="ECO:0000259" key="8">
    <source>
        <dbReference type="PROSITE" id="PS50928"/>
    </source>
</evidence>
<dbReference type="OrthoDB" id="42677at2"/>
<dbReference type="InterPro" id="IPR035906">
    <property type="entry name" value="MetI-like_sf"/>
</dbReference>